<feature type="domain" description="Cyclic nucleotide-binding" evidence="3">
    <location>
        <begin position="50"/>
        <end position="91"/>
    </location>
</feature>
<dbReference type="GO" id="GO:0016747">
    <property type="term" value="F:acyltransferase activity, transferring groups other than amino-acyl groups"/>
    <property type="evidence" value="ECO:0007669"/>
    <property type="project" value="InterPro"/>
</dbReference>
<dbReference type="RefSeq" id="WP_213011181.1">
    <property type="nucleotide sequence ID" value="NZ_BOQN01000093.1"/>
</dbReference>
<dbReference type="CDD" id="cd04301">
    <property type="entry name" value="NAT_SF"/>
    <property type="match status" value="1"/>
</dbReference>
<protein>
    <submittedName>
        <fullName evidence="5">GNAT family N-acetyltransferase</fullName>
    </submittedName>
</protein>
<comment type="caution">
    <text evidence="5">The sequence shown here is derived from an EMBL/GenBank/DDBJ whole genome shotgun (WGS) entry which is preliminary data.</text>
</comment>
<keyword evidence="6" id="KW-1185">Reference proteome</keyword>
<gene>
    <name evidence="5" type="ORF">Ato02nite_072640</name>
</gene>
<feature type="domain" description="N-acetyltransferase" evidence="4">
    <location>
        <begin position="14"/>
        <end position="166"/>
    </location>
</feature>
<evidence type="ECO:0000313" key="5">
    <source>
        <dbReference type="EMBL" id="GIM95471.1"/>
    </source>
</evidence>
<dbReference type="InterPro" id="IPR016181">
    <property type="entry name" value="Acyl_CoA_acyltransferase"/>
</dbReference>
<dbReference type="EMBL" id="BOQN01000093">
    <property type="protein sequence ID" value="GIM95471.1"/>
    <property type="molecule type" value="Genomic_DNA"/>
</dbReference>
<evidence type="ECO:0000256" key="1">
    <source>
        <dbReference type="ARBA" id="ARBA00022679"/>
    </source>
</evidence>
<evidence type="ECO:0000313" key="6">
    <source>
        <dbReference type="Proteomes" id="UP000677082"/>
    </source>
</evidence>
<dbReference type="SUPFAM" id="SSF55729">
    <property type="entry name" value="Acyl-CoA N-acyltransferases (Nat)"/>
    <property type="match status" value="1"/>
</dbReference>
<dbReference type="InterPro" id="IPR000595">
    <property type="entry name" value="cNMP-bd_dom"/>
</dbReference>
<name>A0A919TK16_9ACTN</name>
<accession>A0A919TK16</accession>
<keyword evidence="2" id="KW-0012">Acyltransferase</keyword>
<proteinExistence type="predicted"/>
<dbReference type="PANTHER" id="PTHR43877">
    <property type="entry name" value="AMINOALKYLPHOSPHONATE N-ACETYLTRANSFERASE-RELATED-RELATED"/>
    <property type="match status" value="1"/>
</dbReference>
<dbReference type="Pfam" id="PF00583">
    <property type="entry name" value="Acetyltransf_1"/>
    <property type="match status" value="1"/>
</dbReference>
<dbReference type="AlphaFoldDB" id="A0A919TK16"/>
<dbReference type="InterPro" id="IPR000182">
    <property type="entry name" value="GNAT_dom"/>
</dbReference>
<dbReference type="PROSITE" id="PS50042">
    <property type="entry name" value="CNMP_BINDING_3"/>
    <property type="match status" value="1"/>
</dbReference>
<dbReference type="PANTHER" id="PTHR43877:SF2">
    <property type="entry name" value="AMINOALKYLPHOSPHONATE N-ACETYLTRANSFERASE-RELATED"/>
    <property type="match status" value="1"/>
</dbReference>
<evidence type="ECO:0000259" key="3">
    <source>
        <dbReference type="PROSITE" id="PS50042"/>
    </source>
</evidence>
<reference evidence="5 6" key="1">
    <citation type="submission" date="2021-03" db="EMBL/GenBank/DDBJ databases">
        <title>Whole genome shotgun sequence of Actinoplanes toevensis NBRC 105298.</title>
        <authorList>
            <person name="Komaki H."/>
            <person name="Tamura T."/>
        </authorList>
    </citation>
    <scope>NUCLEOTIDE SEQUENCE [LARGE SCALE GENOMIC DNA]</scope>
    <source>
        <strain evidence="5 6">NBRC 105298</strain>
    </source>
</reference>
<sequence>MISFAAPSAASDAAFVATVTDLVNEVYAVAEEGLWAAPTDRTDVTEIARIIATGELVVAREDGEITGVARVCRLPSEDSVGEVGMLVAHPKRRGGGIGRNLLAYAEGWARDLELHTMQLELLVPKTWTHPVKQFLREWYTRAGYRVVRVTDLAEDYPALAPHLATPCDFLIFNKQL</sequence>
<evidence type="ECO:0000256" key="2">
    <source>
        <dbReference type="ARBA" id="ARBA00023315"/>
    </source>
</evidence>
<evidence type="ECO:0000259" key="4">
    <source>
        <dbReference type="PROSITE" id="PS51186"/>
    </source>
</evidence>
<organism evidence="5 6">
    <name type="scientific">Paractinoplanes toevensis</name>
    <dbReference type="NCBI Taxonomy" id="571911"/>
    <lineage>
        <taxon>Bacteria</taxon>
        <taxon>Bacillati</taxon>
        <taxon>Actinomycetota</taxon>
        <taxon>Actinomycetes</taxon>
        <taxon>Micromonosporales</taxon>
        <taxon>Micromonosporaceae</taxon>
        <taxon>Paractinoplanes</taxon>
    </lineage>
</organism>
<dbReference type="Gene3D" id="3.40.630.30">
    <property type="match status" value="1"/>
</dbReference>
<dbReference type="PROSITE" id="PS51186">
    <property type="entry name" value="GNAT"/>
    <property type="match status" value="1"/>
</dbReference>
<dbReference type="InterPro" id="IPR050832">
    <property type="entry name" value="Bact_Acetyltransf"/>
</dbReference>
<dbReference type="Proteomes" id="UP000677082">
    <property type="component" value="Unassembled WGS sequence"/>
</dbReference>
<keyword evidence="1" id="KW-0808">Transferase</keyword>